<keyword evidence="3" id="KW-1185">Reference proteome</keyword>
<evidence type="ECO:0000256" key="1">
    <source>
        <dbReference type="SAM" id="MobiDB-lite"/>
    </source>
</evidence>
<organism evidence="2 3">
    <name type="scientific">Daphnia sinensis</name>
    <dbReference type="NCBI Taxonomy" id="1820382"/>
    <lineage>
        <taxon>Eukaryota</taxon>
        <taxon>Metazoa</taxon>
        <taxon>Ecdysozoa</taxon>
        <taxon>Arthropoda</taxon>
        <taxon>Crustacea</taxon>
        <taxon>Branchiopoda</taxon>
        <taxon>Diplostraca</taxon>
        <taxon>Cladocera</taxon>
        <taxon>Anomopoda</taxon>
        <taxon>Daphniidae</taxon>
        <taxon>Daphnia</taxon>
        <taxon>Daphnia similis group</taxon>
    </lineage>
</organism>
<dbReference type="AlphaFoldDB" id="A0AAD5KPC7"/>
<dbReference type="Proteomes" id="UP000820818">
    <property type="component" value="Linkage Group LG6"/>
</dbReference>
<sequence length="105" mass="11439">MLASLEYIADDLIQHSPIVSDDVGIAVDRLVTAEREQPIAYMHGQEPEEDMELPQCDQLPAVFLGKSAQPTSDRGGPAVYVVDGGPEVDRDGRESGDLVRAELEF</sequence>
<comment type="caution">
    <text evidence="2">The sequence shown here is derived from an EMBL/GenBank/DDBJ whole genome shotgun (WGS) entry which is preliminary data.</text>
</comment>
<reference evidence="2 3" key="1">
    <citation type="submission" date="2022-05" db="EMBL/GenBank/DDBJ databases">
        <title>A multi-omics perspective on studying reproductive biology in Daphnia sinensis.</title>
        <authorList>
            <person name="Jia J."/>
        </authorList>
    </citation>
    <scope>NUCLEOTIDE SEQUENCE [LARGE SCALE GENOMIC DNA]</scope>
    <source>
        <strain evidence="2 3">WSL</strain>
    </source>
</reference>
<name>A0AAD5KPC7_9CRUS</name>
<feature type="region of interest" description="Disordered" evidence="1">
    <location>
        <begin position="66"/>
        <end position="105"/>
    </location>
</feature>
<proteinExistence type="predicted"/>
<evidence type="ECO:0000313" key="2">
    <source>
        <dbReference type="EMBL" id="KAI9557256.1"/>
    </source>
</evidence>
<evidence type="ECO:0000313" key="3">
    <source>
        <dbReference type="Proteomes" id="UP000820818"/>
    </source>
</evidence>
<gene>
    <name evidence="2" type="ORF">GHT06_017079</name>
</gene>
<protein>
    <submittedName>
        <fullName evidence="2">Uncharacterized protein</fullName>
    </submittedName>
</protein>
<feature type="compositionally biased region" description="Basic and acidic residues" evidence="1">
    <location>
        <begin position="87"/>
        <end position="105"/>
    </location>
</feature>
<dbReference type="EMBL" id="WJBH02000006">
    <property type="protein sequence ID" value="KAI9557256.1"/>
    <property type="molecule type" value="Genomic_DNA"/>
</dbReference>
<accession>A0AAD5KPC7</accession>